<feature type="transmembrane region" description="Helical" evidence="5">
    <location>
        <begin position="86"/>
        <end position="108"/>
    </location>
</feature>
<dbReference type="PANTHER" id="PTHR38454:SF1">
    <property type="entry name" value="INTEGRAL MEMBRANE PROTEIN"/>
    <property type="match status" value="1"/>
</dbReference>
<feature type="transmembrane region" description="Helical" evidence="5">
    <location>
        <begin position="114"/>
        <end position="133"/>
    </location>
</feature>
<evidence type="ECO:0000256" key="3">
    <source>
        <dbReference type="ARBA" id="ARBA00022989"/>
    </source>
</evidence>
<dbReference type="Proteomes" id="UP001197875">
    <property type="component" value="Unassembled WGS sequence"/>
</dbReference>
<dbReference type="RefSeq" id="WP_227614254.1">
    <property type="nucleotide sequence ID" value="NZ_JAJEPR010000003.1"/>
</dbReference>
<keyword evidence="8" id="KW-1185">Reference proteome</keyword>
<protein>
    <submittedName>
        <fullName evidence="7">YfhO family protein</fullName>
    </submittedName>
</protein>
<evidence type="ECO:0000256" key="1">
    <source>
        <dbReference type="ARBA" id="ARBA00004141"/>
    </source>
</evidence>
<dbReference type="PANTHER" id="PTHR38454">
    <property type="entry name" value="INTEGRAL MEMBRANE PROTEIN-RELATED"/>
    <property type="match status" value="1"/>
</dbReference>
<dbReference type="Pfam" id="PF04138">
    <property type="entry name" value="GtrA_DPMS_TM"/>
    <property type="match status" value="1"/>
</dbReference>
<dbReference type="GO" id="GO:0000271">
    <property type="term" value="P:polysaccharide biosynthetic process"/>
    <property type="evidence" value="ECO:0007669"/>
    <property type="project" value="InterPro"/>
</dbReference>
<name>A0AAE3DQU7_9FIRM</name>
<feature type="transmembrane region" description="Helical" evidence="5">
    <location>
        <begin position="442"/>
        <end position="460"/>
    </location>
</feature>
<dbReference type="AlphaFoldDB" id="A0AAE3DQU7"/>
<dbReference type="EMBL" id="JAJEPR010000003">
    <property type="protein sequence ID" value="MCC2188753.1"/>
    <property type="molecule type" value="Genomic_DNA"/>
</dbReference>
<feature type="transmembrane region" description="Helical" evidence="5">
    <location>
        <begin position="555"/>
        <end position="578"/>
    </location>
</feature>
<comment type="caution">
    <text evidence="7">The sequence shown here is derived from an EMBL/GenBank/DDBJ whole genome shotgun (WGS) entry which is preliminary data.</text>
</comment>
<feature type="transmembrane region" description="Helical" evidence="5">
    <location>
        <begin position="252"/>
        <end position="272"/>
    </location>
</feature>
<keyword evidence="4 5" id="KW-0472">Membrane</keyword>
<evidence type="ECO:0000313" key="7">
    <source>
        <dbReference type="EMBL" id="MCC2188753.1"/>
    </source>
</evidence>
<proteinExistence type="predicted"/>
<keyword evidence="2 5" id="KW-0812">Transmembrane</keyword>
<feature type="domain" description="GtrA/DPMS transmembrane" evidence="6">
    <location>
        <begin position="15"/>
        <end position="133"/>
    </location>
</feature>
<sequence length="1011" mass="114254">MTNWIKKLFQNQAIRYIFFGGCTTLVNLISYAIFRHFLGIDITIANFLSISLSILFAYVVNKIFVFESRTRGIRELLVEAGQFIGMRLSTMFIEIFGVVILCCVFGVPDMIGKLLIQVVVLVLNYVFSKCFVFKDKTPKEFLSPEELLEKKRIRRCAAFGFVIPAVVVAVSFAVNLVYPFGDHGVLIIDSLHQYLPFFTEFHEKLVNNESFLYSMGGGLGINFWATIAYYLASPMNFLLVLFPKRNMMDVMALFIVLKLGLCGCTFSWYLAYKEKGKSYFPVLFGTMYALSSFMIGYYFNLMWFDSIAMLPLVMLGIERIVKGGNGKMFCVSLFYALYCNYYIGFMLCLFSCLYLLVQWISTKGLTVKKFFTSALTFGWYALLSGGMAAIMLVPAFLGLGVTESAENKFPWPPKLYLHDASQLTSQFAFVEPINIADHQYELNAFCGVLTLVLAVLFLLDKYVSLRERIAKTALCVLLFMSFDTNILNFIWHGFHTQNGLPNRFAFLYIAMLLVMAHQALWHVRYLSGTRVLIAAAVPLAFTGYSWWTSLGDREFYVYLATELLLTVYGVLLLLYGLVKKAREEKLFKRVLVFIGVVEMAATAVYGVSMNGTVSRQTYLDDQIAYEKLMARNEDGSSFYRSDIDSTRMRNADMFMGGDGVMLFSSTMPASTVDLCKALGMEARTNKSGYVGLTKLFNDILGVKYVESRTVTDRLYQMEQVDYEEPLALYRNDNALSIGFMVDSDIKDWDIDSGNAADVQNEFVALAVNEGPLFTLNQSIEMTDGGSYDIVIPAGMQAYLEVTRKTEKITVSTPDYTKSYDKYNDHLYDLGCFDEDEIATVTCEFSENQEGSVTANVYICSDEEYQMVHDKLASSQLVTDSEDGSYYVKDGKIRGTIDADQDGTLLFSLPYDTGWKVKVDGKTVETYAVGRSLLGIDLTEGSHEIALDYTAPGLWEGTILSILCLALFFLTLILENQRRLIQIPLEEGMEAAIPLARREEEEELEEEQDLEE</sequence>
<dbReference type="Pfam" id="PF09586">
    <property type="entry name" value="YfhO"/>
    <property type="match status" value="1"/>
</dbReference>
<feature type="transmembrane region" description="Helical" evidence="5">
    <location>
        <begin position="16"/>
        <end position="38"/>
    </location>
</feature>
<feature type="transmembrane region" description="Helical" evidence="5">
    <location>
        <begin position="377"/>
        <end position="401"/>
    </location>
</feature>
<evidence type="ECO:0000313" key="8">
    <source>
        <dbReference type="Proteomes" id="UP001197875"/>
    </source>
</evidence>
<evidence type="ECO:0000256" key="4">
    <source>
        <dbReference type="ARBA" id="ARBA00023136"/>
    </source>
</evidence>
<gene>
    <name evidence="7" type="ORF">LKD71_02750</name>
</gene>
<feature type="transmembrane region" description="Helical" evidence="5">
    <location>
        <begin position="333"/>
        <end position="357"/>
    </location>
</feature>
<feature type="transmembrane region" description="Helical" evidence="5">
    <location>
        <begin position="278"/>
        <end position="295"/>
    </location>
</feature>
<feature type="transmembrane region" description="Helical" evidence="5">
    <location>
        <begin position="44"/>
        <end position="65"/>
    </location>
</feature>
<evidence type="ECO:0000256" key="2">
    <source>
        <dbReference type="ARBA" id="ARBA00022692"/>
    </source>
</evidence>
<dbReference type="InterPro" id="IPR007267">
    <property type="entry name" value="GtrA_DPMS_TM"/>
</dbReference>
<accession>A0AAE3DQU7</accession>
<dbReference type="InterPro" id="IPR018580">
    <property type="entry name" value="Uncharacterised_YfhO"/>
</dbReference>
<evidence type="ECO:0000259" key="6">
    <source>
        <dbReference type="Pfam" id="PF04138"/>
    </source>
</evidence>
<feature type="transmembrane region" description="Helical" evidence="5">
    <location>
        <begin position="472"/>
        <end position="492"/>
    </location>
</feature>
<feature type="transmembrane region" description="Helical" evidence="5">
    <location>
        <begin position="590"/>
        <end position="608"/>
    </location>
</feature>
<keyword evidence="3 5" id="KW-1133">Transmembrane helix</keyword>
<comment type="subcellular location">
    <subcellularLocation>
        <location evidence="1">Membrane</location>
        <topology evidence="1">Multi-pass membrane protein</topology>
    </subcellularLocation>
</comment>
<feature type="transmembrane region" description="Helical" evidence="5">
    <location>
        <begin position="156"/>
        <end position="178"/>
    </location>
</feature>
<feature type="transmembrane region" description="Helical" evidence="5">
    <location>
        <begin position="953"/>
        <end position="973"/>
    </location>
</feature>
<reference evidence="7 8" key="1">
    <citation type="submission" date="2021-10" db="EMBL/GenBank/DDBJ databases">
        <title>Anaerobic single-cell dispensing facilitates the cultivation of human gut bacteria.</title>
        <authorList>
            <person name="Afrizal A."/>
        </authorList>
    </citation>
    <scope>NUCLEOTIDE SEQUENCE [LARGE SCALE GENOMIC DNA]</scope>
    <source>
        <strain evidence="7 8">CLA-AA-H277</strain>
    </source>
</reference>
<evidence type="ECO:0000256" key="5">
    <source>
        <dbReference type="SAM" id="Phobius"/>
    </source>
</evidence>
<dbReference type="GO" id="GO:0016020">
    <property type="term" value="C:membrane"/>
    <property type="evidence" value="ECO:0007669"/>
    <property type="project" value="UniProtKB-SubCell"/>
</dbReference>
<feature type="transmembrane region" description="Helical" evidence="5">
    <location>
        <begin position="211"/>
        <end position="232"/>
    </location>
</feature>
<organism evidence="7 8">
    <name type="scientific">Fusicatenibacter faecihominis</name>
    <dbReference type="NCBI Taxonomy" id="2881276"/>
    <lineage>
        <taxon>Bacteria</taxon>
        <taxon>Bacillati</taxon>
        <taxon>Bacillota</taxon>
        <taxon>Clostridia</taxon>
        <taxon>Lachnospirales</taxon>
        <taxon>Lachnospiraceae</taxon>
        <taxon>Fusicatenibacter</taxon>
    </lineage>
</organism>
<feature type="transmembrane region" description="Helical" evidence="5">
    <location>
        <begin position="504"/>
        <end position="523"/>
    </location>
</feature>